<evidence type="ECO:0000256" key="1">
    <source>
        <dbReference type="SAM" id="MobiDB-lite"/>
    </source>
</evidence>
<protein>
    <recommendedName>
        <fullName evidence="4">DUF3545 domain-containing protein</fullName>
    </recommendedName>
</protein>
<dbReference type="Proteomes" id="UP000481517">
    <property type="component" value="Unassembled WGS sequence"/>
</dbReference>
<name>A0A6S6WM69_9GAMM</name>
<dbReference type="InterPro" id="IPR021932">
    <property type="entry name" value="DUF3545"/>
</dbReference>
<dbReference type="EMBL" id="CADCXY010000003">
    <property type="protein sequence ID" value="CAB0151126.1"/>
    <property type="molecule type" value="Genomic_DNA"/>
</dbReference>
<dbReference type="RefSeq" id="WP_173920520.1">
    <property type="nucleotide sequence ID" value="NZ_CADCXY010000003.1"/>
</dbReference>
<evidence type="ECO:0000313" key="3">
    <source>
        <dbReference type="Proteomes" id="UP000481517"/>
    </source>
</evidence>
<reference evidence="2 3" key="1">
    <citation type="submission" date="2020-02" db="EMBL/GenBank/DDBJ databases">
        <authorList>
            <person name="Rodrigo-Torres L."/>
            <person name="Arahal R. D."/>
            <person name="Lucena T."/>
        </authorList>
    </citation>
    <scope>NUCLEOTIDE SEQUENCE [LARGE SCALE GENOMIC DNA]</scope>
    <source>
        <strain evidence="2 3">CECT 9734</strain>
    </source>
</reference>
<accession>A0A6S6WM69</accession>
<keyword evidence="3" id="KW-1185">Reference proteome</keyword>
<dbReference type="Pfam" id="PF12065">
    <property type="entry name" value="DUF3545"/>
    <property type="match status" value="1"/>
</dbReference>
<proteinExistence type="predicted"/>
<gene>
    <name evidence="2" type="ORF">PSI9734_01540</name>
</gene>
<feature type="region of interest" description="Disordered" evidence="1">
    <location>
        <begin position="1"/>
        <end position="23"/>
    </location>
</feature>
<sequence>MDHSQELNGVEAKQSKSRRSKRKWREIETLKEKYRLREELKEMDNDFDLELDEFDF</sequence>
<evidence type="ECO:0008006" key="4">
    <source>
        <dbReference type="Google" id="ProtNLM"/>
    </source>
</evidence>
<evidence type="ECO:0000313" key="2">
    <source>
        <dbReference type="EMBL" id="CAB0151126.1"/>
    </source>
</evidence>
<dbReference type="AlphaFoldDB" id="A0A6S6WM69"/>
<organism evidence="2 3">
    <name type="scientific">Pseudidiomarina piscicola</name>
    <dbReference type="NCBI Taxonomy" id="2614830"/>
    <lineage>
        <taxon>Bacteria</taxon>
        <taxon>Pseudomonadati</taxon>
        <taxon>Pseudomonadota</taxon>
        <taxon>Gammaproteobacteria</taxon>
        <taxon>Alteromonadales</taxon>
        <taxon>Idiomarinaceae</taxon>
        <taxon>Pseudidiomarina</taxon>
    </lineage>
</organism>